<dbReference type="InterPro" id="IPR000504">
    <property type="entry name" value="RRM_dom"/>
</dbReference>
<keyword evidence="1" id="KW-0694">RNA-binding</keyword>
<dbReference type="SMART" id="SM00360">
    <property type="entry name" value="RRM"/>
    <property type="match status" value="1"/>
</dbReference>
<dbReference type="Pfam" id="PF24812">
    <property type="entry name" value="WHD_TTC3"/>
    <property type="match status" value="1"/>
</dbReference>
<evidence type="ECO:0000256" key="1">
    <source>
        <dbReference type="PROSITE-ProRule" id="PRU00176"/>
    </source>
</evidence>
<feature type="compositionally biased region" description="Polar residues" evidence="2">
    <location>
        <begin position="167"/>
        <end position="180"/>
    </location>
</feature>
<keyword evidence="5" id="KW-1185">Reference proteome</keyword>
<evidence type="ECO:0000313" key="4">
    <source>
        <dbReference type="Ensembl" id="ENSGACP00000032299.1"/>
    </source>
</evidence>
<dbReference type="SUPFAM" id="SSF54928">
    <property type="entry name" value="RNA-binding domain, RBD"/>
    <property type="match status" value="1"/>
</dbReference>
<sequence length="780" mass="85520">MAAFRTGWPTYNYAASECAAAPPLYYVAPCFYDAGVGNQIRKFLLDRSVFDLVDVNKFLHLTDPRLLGWYLSLSVEDRTDIEDQGGLQQFLLRHPALEVSQHYVYVKCEAVQMNVSSAQQTVMSNRSITQRATYFRSDCERLPNNMWVTLNRLRYRGDESQRHPTAFNCSTAQEPNQQPGGTAFCHLSEQRPSWQTSGEGPAAPPSFSVEPHRQGGQPELRSCTATPKGDKCDSTYADVSLSRSECPTGDEDVPPEYYSFNSTQMDATEYSEWSLCQPVEPEQNSSPLDPVEESSTAEGLQGHMLRGNESPEGDGEAGASFGDQSNSSIVVNDESILVCLTTKDVRTFQNRVHTESGAPKPDQSVTTADAAEHHSPPGRRVTTCDIMVGAEPATCASAVGKTEDLPTADKHVNTEVYMSDLDYVAEEFTKLQKVQEQLQGQKKEMKSSGCKWTKECDCLQRAQRAELGLLALQYVMCKQHCWRLHYTSSEGGQLAPMKNTNPSADFANLLQKLESDYNQMRDEIMAGTPLEELKPLCVDLKQVKSHASYNPAKIVREVQGNIPSRSSEEPRKPKTSAGEKGRPNDRSTGSSQRKGKENPIKSENSAAGRALADAPLNASKPGEKLTAACRELGPCEAWFDAEENPVEAQPGQEPTGVLGEQTSTKSAGEESELLCVSNLPSDATESDVMLWFEKHNASEASVSAFNTDFRVAIVMVSGPQSAEAAVRELHGCCVQGNTLRVEHIRRAVGGRRASASISGPQSSKDSTAPETSKTERKIIL</sequence>
<organism evidence="4 5">
    <name type="scientific">Gasterosteus aculeatus aculeatus</name>
    <name type="common">three-spined stickleback</name>
    <dbReference type="NCBI Taxonomy" id="481459"/>
    <lineage>
        <taxon>Eukaryota</taxon>
        <taxon>Metazoa</taxon>
        <taxon>Chordata</taxon>
        <taxon>Craniata</taxon>
        <taxon>Vertebrata</taxon>
        <taxon>Euteleostomi</taxon>
        <taxon>Actinopterygii</taxon>
        <taxon>Neopterygii</taxon>
        <taxon>Teleostei</taxon>
        <taxon>Neoteleostei</taxon>
        <taxon>Acanthomorphata</taxon>
        <taxon>Eupercaria</taxon>
        <taxon>Perciformes</taxon>
        <taxon>Cottioidei</taxon>
        <taxon>Gasterosteales</taxon>
        <taxon>Gasterosteidae</taxon>
        <taxon>Gasterosteus</taxon>
    </lineage>
</organism>
<dbReference type="InterPro" id="IPR056871">
    <property type="entry name" value="WH_TTC3"/>
</dbReference>
<dbReference type="Ensembl" id="ENSGACT00000032097.1">
    <property type="protein sequence ID" value="ENSGACP00000032299.1"/>
    <property type="gene ID" value="ENSGACG00000022963.1"/>
</dbReference>
<dbReference type="Pfam" id="PF00076">
    <property type="entry name" value="RRM_1"/>
    <property type="match status" value="1"/>
</dbReference>
<reference evidence="4 5" key="1">
    <citation type="journal article" date="2021" name="G3 (Bethesda)">
        <title>Improved contiguity of the threespine stickleback genome using long-read sequencing.</title>
        <authorList>
            <person name="Nath S."/>
            <person name="Shaw D.E."/>
            <person name="White M.A."/>
        </authorList>
    </citation>
    <scope>NUCLEOTIDE SEQUENCE [LARGE SCALE GENOMIC DNA]</scope>
    <source>
        <strain evidence="4 5">Lake Benthic</strain>
    </source>
</reference>
<feature type="compositionally biased region" description="Polar residues" evidence="2">
    <location>
        <begin position="760"/>
        <end position="771"/>
    </location>
</feature>
<feature type="region of interest" description="Disordered" evidence="2">
    <location>
        <begin position="750"/>
        <end position="780"/>
    </location>
</feature>
<feature type="domain" description="RRM" evidence="3">
    <location>
        <begin position="672"/>
        <end position="746"/>
    </location>
</feature>
<protein>
    <recommendedName>
        <fullName evidence="3">RRM domain-containing protein</fullName>
    </recommendedName>
</protein>
<dbReference type="InterPro" id="IPR035979">
    <property type="entry name" value="RBD_domain_sf"/>
</dbReference>
<feature type="region of interest" description="Disordered" evidence="2">
    <location>
        <begin position="350"/>
        <end position="380"/>
    </location>
</feature>
<dbReference type="Gene3D" id="3.30.70.330">
    <property type="match status" value="1"/>
</dbReference>
<dbReference type="GO" id="GO:0003723">
    <property type="term" value="F:RNA binding"/>
    <property type="evidence" value="ECO:0007669"/>
    <property type="project" value="UniProtKB-UniRule"/>
</dbReference>
<dbReference type="PROSITE" id="PS50102">
    <property type="entry name" value="RRM"/>
    <property type="match status" value="1"/>
</dbReference>
<dbReference type="Proteomes" id="UP000007635">
    <property type="component" value="Chromosome XVI"/>
</dbReference>
<dbReference type="InterPro" id="IPR012677">
    <property type="entry name" value="Nucleotide-bd_a/b_plait_sf"/>
</dbReference>
<feature type="compositionally biased region" description="Low complexity" evidence="2">
    <location>
        <begin position="750"/>
        <end position="759"/>
    </location>
</feature>
<reference evidence="4" key="2">
    <citation type="submission" date="2025-08" db="UniProtKB">
        <authorList>
            <consortium name="Ensembl"/>
        </authorList>
    </citation>
    <scope>IDENTIFICATION</scope>
</reference>
<name>A0AAQ4P027_GASAC</name>
<feature type="compositionally biased region" description="Basic and acidic residues" evidence="2">
    <location>
        <begin position="566"/>
        <end position="585"/>
    </location>
</feature>
<feature type="region of interest" description="Disordered" evidence="2">
    <location>
        <begin position="164"/>
        <end position="255"/>
    </location>
</feature>
<dbReference type="CDD" id="cd00590">
    <property type="entry name" value="RRM_SF"/>
    <property type="match status" value="1"/>
</dbReference>
<feature type="compositionally biased region" description="Polar residues" evidence="2">
    <location>
        <begin position="282"/>
        <end position="298"/>
    </location>
</feature>
<evidence type="ECO:0000256" key="2">
    <source>
        <dbReference type="SAM" id="MobiDB-lite"/>
    </source>
</evidence>
<proteinExistence type="predicted"/>
<dbReference type="AlphaFoldDB" id="A0AAQ4P027"/>
<evidence type="ECO:0000259" key="3">
    <source>
        <dbReference type="PROSITE" id="PS50102"/>
    </source>
</evidence>
<feature type="region of interest" description="Disordered" evidence="2">
    <location>
        <begin position="557"/>
        <end position="607"/>
    </location>
</feature>
<feature type="region of interest" description="Disordered" evidence="2">
    <location>
        <begin position="644"/>
        <end position="670"/>
    </location>
</feature>
<dbReference type="GeneTree" id="ENSGT00940000177452"/>
<feature type="region of interest" description="Disordered" evidence="2">
    <location>
        <begin position="279"/>
        <end position="326"/>
    </location>
</feature>
<accession>A0AAQ4P027</accession>
<reference evidence="4" key="3">
    <citation type="submission" date="2025-09" db="UniProtKB">
        <authorList>
            <consortium name="Ensembl"/>
        </authorList>
    </citation>
    <scope>IDENTIFICATION</scope>
</reference>
<evidence type="ECO:0000313" key="5">
    <source>
        <dbReference type="Proteomes" id="UP000007635"/>
    </source>
</evidence>